<dbReference type="Pfam" id="PF12359">
    <property type="entry name" value="DUF3645"/>
    <property type="match status" value="1"/>
</dbReference>
<protein>
    <recommendedName>
        <fullName evidence="2">ubiquitinyl hydrolase 1</fullName>
        <ecNumber evidence="2">3.4.19.12</ecNumber>
    </recommendedName>
</protein>
<evidence type="ECO:0000256" key="5">
    <source>
        <dbReference type="ARBA" id="ARBA00022801"/>
    </source>
</evidence>
<organism evidence="11">
    <name type="scientific">Rosellinia necatrix</name>
    <name type="common">White root-rot fungus</name>
    <dbReference type="NCBI Taxonomy" id="77044"/>
    <lineage>
        <taxon>Eukaryota</taxon>
        <taxon>Fungi</taxon>
        <taxon>Dikarya</taxon>
        <taxon>Ascomycota</taxon>
        <taxon>Pezizomycotina</taxon>
        <taxon>Sordariomycetes</taxon>
        <taxon>Xylariomycetidae</taxon>
        <taxon>Xylariales</taxon>
        <taxon>Xylariaceae</taxon>
        <taxon>Rosellinia</taxon>
    </lineage>
</organism>
<keyword evidence="5" id="KW-0378">Hydrolase</keyword>
<dbReference type="PANTHER" id="PTHR13367">
    <property type="entry name" value="UBIQUITIN THIOESTERASE"/>
    <property type="match status" value="1"/>
</dbReference>
<evidence type="ECO:0000256" key="3">
    <source>
        <dbReference type="ARBA" id="ARBA00022670"/>
    </source>
</evidence>
<evidence type="ECO:0000259" key="9">
    <source>
        <dbReference type="Pfam" id="PF12359"/>
    </source>
</evidence>
<keyword evidence="12" id="KW-1185">Reference proteome</keyword>
<name>A0A1S7UPJ8_ROSNE</name>
<keyword evidence="4" id="KW-0833">Ubl conjugation pathway</keyword>
<evidence type="ECO:0000256" key="2">
    <source>
        <dbReference type="ARBA" id="ARBA00012759"/>
    </source>
</evidence>
<feature type="region of interest" description="Disordered" evidence="7">
    <location>
        <begin position="2888"/>
        <end position="2916"/>
    </location>
</feature>
<evidence type="ECO:0000259" key="10">
    <source>
        <dbReference type="Pfam" id="PF20255"/>
    </source>
</evidence>
<evidence type="ECO:0000313" key="12">
    <source>
        <dbReference type="Proteomes" id="UP000054516"/>
    </source>
</evidence>
<evidence type="ECO:0000256" key="1">
    <source>
        <dbReference type="ARBA" id="ARBA00000707"/>
    </source>
</evidence>
<dbReference type="Pfam" id="PF12340">
    <property type="entry name" value="DUF3638"/>
    <property type="match status" value="1"/>
</dbReference>
<dbReference type="GO" id="GO:0004843">
    <property type="term" value="F:cysteine-type deubiquitinase activity"/>
    <property type="evidence" value="ECO:0007669"/>
    <property type="project" value="UniProtKB-EC"/>
</dbReference>
<dbReference type="Pfam" id="PF20255">
    <property type="entry name" value="DUF6606"/>
    <property type="match status" value="1"/>
</dbReference>
<feature type="compositionally biased region" description="Basic and acidic residues" evidence="7">
    <location>
        <begin position="2894"/>
        <end position="2916"/>
    </location>
</feature>
<sequence>MEYTRTNAPTAFYDIIDLVNIPMMMAPPQYRSVDLMEHHTMEYIINHVVLPPKLPQENDYSSKDDMWILHHVLKALQQFCNILRQDPADSTKLEATQRAIVMLNTFTSIHGGHGHDGEPTHIDEKALLNFLAKLCKNSGGSPQDITPIPLYVHSQNAGVLISRAGGNGDDDDDTIHFELFELLPHNHAVMSIAGRLQRTFPGCAIALPRKEVESSTFLRTLTDTLARMSRQPAYGTIPTVWKAGQEHEEDRDTKHPKMVTEMLAAYLRSVGDMVEVTSILKHTRQEILWENSRLPWHRSALWLLIRVTLQLFFSRSEGEVSGLDSYKNYMLLFMAYVLQEAQAHKISAELIWSIKAKITRRRLKLGALGYVGVISFVDDVLAGAEATLQERWTDIQAQDSIHHNFSTLRDLPAARDTEIRLERLDKFLQAISKRTYCTQSAKLHKSCPLPGFRSPLNESFEDFPSTTATIFKLLAFEDWVNHHLDEWLLEIHPNSERACRELRFVLESYHGCAVSQYQSNPEAMSTMLLTIMRLWVALDKSAISCCWLLADYKPCFSIAAMQKLILPARDQMEALLEIEEYFDNRFSESKFSADCIFRFTGDKNCFAVRYFDQSKEQQTLLSDIECRATDSKERKIIELEKQRDKYQKHMREYVVLECHCINRYSGGLYNIRSNQCERCKHKLDMDSLRIRLHEWPLPESKEEAKSVVFELRVPPSFGDWREATIYMLTEVLRCQYPPLEGGEGRCYTMKNIPDLAHFKVDDIERRIFLGSRAKPHSCTHRDIRSIITTPIEGICVNNGMKFGYYDNIRDRLVGDLVHTPNLQDSFLYRLSATSSPLQEFSTGRILPVLFSNTIIATQSQCPQNLSLEEYKAMAALQDGKKIKWQNLLKELASPSVDFRKEDTVLSVLQCIQEAGNPEPKNYLRETHSILGDERFSTALLNSLSDACDRISRNWHSAPALSAFISIASRVLSLSKSPSIHESCLAILSAARKTSISWVEMLRGKAQQATEDGIRDDFVSRSAFISLICADSFNIDISHLESVLSMPDQATIMIRAAIIVQESQQRLTAETHSLTALLYRRWRQLHLRTFPILAKVIVEGSPSLDQAIKASWATYHPVGQWLALEPPYQHWLRGCSKIDEYGNNFVVQFSTLTGELLVNGVPLDRLPQEYEQNPTYRILFDKSTMEIMPSSTKGMCFSGKQMFADHKLHFNLGTENMTLPETCLLVQASNEDSILEYIPPCLLRGFFPVAFVDDYVHWYNVTEGYVEFRPCNRVWLYSDQNWKLRRVDEDNAWQLNRGDKSLVKLGSTTADYLSQIFETLEDAPYIHISLDHNTSTLEIDLPRIQLGFSATLHDTSIKSHQHRGMSVHEHQGIGTLIGLQSKLVLKSNKVKQRDKVIIPNGNISYHGGKGHVRVTIDRSSSTKTQTYEIDQQLGRIVDNGTLTSKLRLLYLHGLTSFCLPDPLTGSTGTNTALTLLRSAAIRSFPGVSKEDVDLLTNIARLSPKREYYPSHLQEMMTVNWLSGPSFLAQHSQYYDSVKSVFKHLQRSKLFLPQDSAEFPTLDLYSVTETLHNRSKIHSAVVRAWDFGAECYTTNYDQVYLPRDRSQNSDTAVNALSLSATVFRCEPNSQGMVPYMENRLWRFVCNNCKIINSNSPSPPENFRYDATFLTESSKMISTDLLSIFKAFRSQDNKVDKHRVMIWLATLSFAEDSDMAILRTLALFFIDHALSAIEIPDIHLFDLSDGFERPIQPLKTGMWKFVRDFVDTPAPKLERIDSKTSQDRNRRYLQFQNRANHVLRNFIEGVVNQWPCKTPQIPPYAESSPWENFINVSKVMKHLERLFESISKNIRLRNYLEQVNCLTAPAAIALNTSVRMPKPANKPRYRAEGFVKSSDIVSGPAPLPGTSIEPRLPELKIKTKSTRDVSLLPHLLAQLDEVASSSFEVNYMTGLRDSQEALQKPDFVQHQEALQNSDFVQHQEAWRDVVNERYSAIVSAAKKAISKKLHIPDGRVGSTLATQHFPQICPTFLLQYLSRKKWCTLSDDWKRCLIRYGVALTQLQRANRLLDGVENPATLMKEFNNRGHENWDPYEYPESLLLEIENNILIRNVQQQIAAQMRDPPSGKNAIMQLNMGEGKSSVIVPIVAASLADTTRLVRVIVAKPQSKQMLQILVAKLGGLLDRQIYHLPFSRAIKFSDNSLQTIVQLIKECRESGGILLTQPENILSFMLMGIESCISGNSEGRNALISTLGTLDCYSRDIVDESDENFSVKFELLYAMGLQRPIQYSPERWIYVQHVLGIFKKVLPEMQKKFPGLIEIHPQPNGGFPRTRILRADVQDHVSTRIAEEICERGLRGFPIVRQQKEFRQAVFSYITEAQPSPTAVSMVEDNAPTGLWVNSRYTLLLLRGLLAGGVLGFCFGHKRWRVDYGLDASRKPKTRLALPFRAKDSPTPRSEFSHPEVVIVLTQLSYYYGGLSNSELDLAFRHLLKSDQADVEFQVWVQEASGLASEFRQLGCINLDDQSTCEEEIFPHFRYSLGTVNYFLTNIVFPKEIKEFPSKLSASGWDIGKTKAHPTTGFSGTNDSRAVLPLSVEQLDLAEQKHTNALVLENLLQPENTVALMPCHVNQELSDAKVLLNMVIHMNPPVRVILDVGAQILELDNLGVAKEWLSNTQTMEGTEAVVFFNLDDELSVLDRNGHVEPLQVSPYIDQLDLCLVFLDEAHTRGTELKLPRDYRAAVTLGANLTKDRLVQACMRMRLLGEGQSVVFCVPEEISFNIQQRFPRGRNDDVFTISVSDILAWAITETWTDAERNIRLWEAQGRRHQKHEDLWAQCRQSGYIMTKELAEKFLEDEAQSLEERYRPQQDRNETRQPDDAITQRCQQFNNLTVRSATLQEEQERELAPEIEQERQDERPRLAEPQKHHLHRDVLDFVRTGTINKSSNGYLDAFKSLEGTSVASLFNIAQFRPGLLVSADFATTIERRNSGDKLDSYQRPVQWILTGAASLQQSEITQMMVISPYEANELLPHVQESNHVALHLYAPRPNLGYRSLDKLDLYTIPLALKDRKIPHKFITELNLFAGQLYVGSFGEYVEICQFLGLAWEPAKDGEIIGADGFIHRDHAGRVGGESGLHASPVEFFKVFFTKIRRNCEAIDKTDMSQILNNQLLIPEDFERGAE</sequence>
<dbReference type="OrthoDB" id="3182339at2759"/>
<keyword evidence="6" id="KW-0788">Thiol protease</keyword>
<dbReference type="GO" id="GO:0006508">
    <property type="term" value="P:proteolysis"/>
    <property type="evidence" value="ECO:0007669"/>
    <property type="project" value="UniProtKB-KW"/>
</dbReference>
<evidence type="ECO:0000259" key="8">
    <source>
        <dbReference type="Pfam" id="PF12340"/>
    </source>
</evidence>
<feature type="domain" description="DUF3638" evidence="8">
    <location>
        <begin position="2081"/>
        <end position="2304"/>
    </location>
</feature>
<comment type="catalytic activity">
    <reaction evidence="1">
        <text>Thiol-dependent hydrolysis of ester, thioester, amide, peptide and isopeptide bonds formed by the C-terminal Gly of ubiquitin (a 76-residue protein attached to proteins as an intracellular targeting signal).</text>
        <dbReference type="EC" id="3.4.19.12"/>
    </reaction>
</comment>
<evidence type="ECO:0000256" key="4">
    <source>
        <dbReference type="ARBA" id="ARBA00022786"/>
    </source>
</evidence>
<dbReference type="EC" id="3.4.19.12" evidence="2"/>
<dbReference type="STRING" id="77044.A0A1S7UPJ8"/>
<evidence type="ECO:0000256" key="7">
    <source>
        <dbReference type="SAM" id="MobiDB-lite"/>
    </source>
</evidence>
<dbReference type="EMBL" id="DF977484">
    <property type="protein sequence ID" value="GAP85058.2"/>
    <property type="molecule type" value="Genomic_DNA"/>
</dbReference>
<dbReference type="PANTHER" id="PTHR13367:SF34">
    <property type="match status" value="1"/>
</dbReference>
<keyword evidence="3" id="KW-0645">Protease</keyword>
<dbReference type="InterPro" id="IPR022099">
    <property type="entry name" value="DUF3638"/>
</dbReference>
<feature type="domain" description="DUF6606" evidence="10">
    <location>
        <begin position="44"/>
        <end position="339"/>
    </location>
</feature>
<feature type="domain" description="DUF3645" evidence="9">
    <location>
        <begin position="2428"/>
        <end position="2461"/>
    </location>
</feature>
<gene>
    <name evidence="11" type="ORF">SAMD00023353_3901070</name>
</gene>
<evidence type="ECO:0000256" key="6">
    <source>
        <dbReference type="ARBA" id="ARBA00022807"/>
    </source>
</evidence>
<dbReference type="Proteomes" id="UP000054516">
    <property type="component" value="Unassembled WGS sequence"/>
</dbReference>
<dbReference type="InterPro" id="IPR051346">
    <property type="entry name" value="OTU_Deubiquitinase"/>
</dbReference>
<dbReference type="InterPro" id="IPR046541">
    <property type="entry name" value="DUF6606"/>
</dbReference>
<dbReference type="OMA" id="RRIYHMP"/>
<evidence type="ECO:0000313" key="11">
    <source>
        <dbReference type="EMBL" id="GAP85058.2"/>
    </source>
</evidence>
<proteinExistence type="predicted"/>
<dbReference type="InterPro" id="IPR022105">
    <property type="entry name" value="DUF3645"/>
</dbReference>
<reference evidence="11" key="1">
    <citation type="submission" date="2016-03" db="EMBL/GenBank/DDBJ databases">
        <title>Draft genome sequence of Rosellinia necatrix.</title>
        <authorList>
            <person name="Kanematsu S."/>
        </authorList>
    </citation>
    <scope>NUCLEOTIDE SEQUENCE [LARGE SCALE GENOMIC DNA]</scope>
    <source>
        <strain evidence="11">W97</strain>
    </source>
</reference>
<accession>A0A1S7UPJ8</accession>